<feature type="transmembrane region" description="Helical" evidence="1">
    <location>
        <begin position="106"/>
        <end position="124"/>
    </location>
</feature>
<evidence type="ECO:0000256" key="1">
    <source>
        <dbReference type="SAM" id="Phobius"/>
    </source>
</evidence>
<keyword evidence="1" id="KW-0472">Membrane</keyword>
<feature type="transmembrane region" description="Helical" evidence="1">
    <location>
        <begin position="67"/>
        <end position="86"/>
    </location>
</feature>
<proteinExistence type="predicted"/>
<comment type="caution">
    <text evidence="2">The sequence shown here is derived from an EMBL/GenBank/DDBJ whole genome shotgun (WGS) entry which is preliminary data.</text>
</comment>
<gene>
    <name evidence="2" type="ORF">HXX76_009636</name>
</gene>
<reference evidence="2" key="1">
    <citation type="journal article" date="2020" name="bioRxiv">
        <title>Comparative genomics of Chlamydomonas.</title>
        <authorList>
            <person name="Craig R.J."/>
            <person name="Hasan A.R."/>
            <person name="Ness R.W."/>
            <person name="Keightley P.D."/>
        </authorList>
    </citation>
    <scope>NUCLEOTIDE SEQUENCE</scope>
    <source>
        <strain evidence="2">SAG 7.73</strain>
    </source>
</reference>
<keyword evidence="1" id="KW-0812">Transmembrane</keyword>
<protein>
    <recommendedName>
        <fullName evidence="4">DUF2177 family protein</fullName>
    </recommendedName>
</protein>
<dbReference type="EMBL" id="JAEHOC010000025">
    <property type="protein sequence ID" value="KAG2431106.1"/>
    <property type="molecule type" value="Genomic_DNA"/>
</dbReference>
<evidence type="ECO:0000313" key="3">
    <source>
        <dbReference type="Proteomes" id="UP000650467"/>
    </source>
</evidence>
<name>A0A835T3V4_CHLIN</name>
<dbReference type="InterPro" id="IPR018687">
    <property type="entry name" value="DUF2177_membr"/>
</dbReference>
<feature type="transmembrane region" description="Helical" evidence="1">
    <location>
        <begin position="133"/>
        <end position="152"/>
    </location>
</feature>
<feature type="transmembrane region" description="Helical" evidence="1">
    <location>
        <begin position="164"/>
        <end position="186"/>
    </location>
</feature>
<dbReference type="Proteomes" id="UP000650467">
    <property type="component" value="Unassembled WGS sequence"/>
</dbReference>
<sequence length="191" mass="20591">MRRVLAAAAEEEHGRAAGVTAATLLAVRAAVEGELENTFMYQPIAETVEEGAQAVAKMAIPIWKQSVVFLASLVAFVALDMTWIILVAGNIYKNVLGDFLRQPDPVAGILAWICIVGAVYYFALPSSRGSPALALRQGALLGLGIYGCYEFTNLSILERWTWGLAAADTVWGCVACGVVCWIQLMLTRRLA</sequence>
<organism evidence="2 3">
    <name type="scientific">Chlamydomonas incerta</name>
    <dbReference type="NCBI Taxonomy" id="51695"/>
    <lineage>
        <taxon>Eukaryota</taxon>
        <taxon>Viridiplantae</taxon>
        <taxon>Chlorophyta</taxon>
        <taxon>core chlorophytes</taxon>
        <taxon>Chlorophyceae</taxon>
        <taxon>CS clade</taxon>
        <taxon>Chlamydomonadales</taxon>
        <taxon>Chlamydomonadaceae</taxon>
        <taxon>Chlamydomonas</taxon>
    </lineage>
</organism>
<dbReference type="OrthoDB" id="530197at2759"/>
<evidence type="ECO:0000313" key="2">
    <source>
        <dbReference type="EMBL" id="KAG2431106.1"/>
    </source>
</evidence>
<evidence type="ECO:0008006" key="4">
    <source>
        <dbReference type="Google" id="ProtNLM"/>
    </source>
</evidence>
<keyword evidence="3" id="KW-1185">Reference proteome</keyword>
<dbReference type="AlphaFoldDB" id="A0A835T3V4"/>
<accession>A0A835T3V4</accession>
<keyword evidence="1" id="KW-1133">Transmembrane helix</keyword>
<dbReference type="Pfam" id="PF09945">
    <property type="entry name" value="DUF2177"/>
    <property type="match status" value="1"/>
</dbReference>